<dbReference type="EMBL" id="DXAV01000008">
    <property type="protein sequence ID" value="HIZ90653.1"/>
    <property type="molecule type" value="Genomic_DNA"/>
</dbReference>
<dbReference type="AlphaFoldDB" id="A0A9D2KE28"/>
<proteinExistence type="predicted"/>
<evidence type="ECO:0000313" key="2">
    <source>
        <dbReference type="EMBL" id="HIZ90653.1"/>
    </source>
</evidence>
<feature type="chain" id="PRO_5039402611" evidence="1">
    <location>
        <begin position="21"/>
        <end position="119"/>
    </location>
</feature>
<dbReference type="Proteomes" id="UP000824108">
    <property type="component" value="Unassembled WGS sequence"/>
</dbReference>
<accession>A0A9D2KE28</accession>
<reference evidence="2" key="2">
    <citation type="submission" date="2021-04" db="EMBL/GenBank/DDBJ databases">
        <authorList>
            <person name="Gilroy R."/>
        </authorList>
    </citation>
    <scope>NUCLEOTIDE SEQUENCE</scope>
    <source>
        <strain evidence="2">CHK118-2852</strain>
    </source>
</reference>
<feature type="signal peptide" evidence="1">
    <location>
        <begin position="1"/>
        <end position="20"/>
    </location>
</feature>
<evidence type="ECO:0000313" key="3">
    <source>
        <dbReference type="Proteomes" id="UP000824108"/>
    </source>
</evidence>
<name>A0A9D2KE28_9BACE</name>
<organism evidence="2 3">
    <name type="scientific">Candidatus Bacteroides merdavium</name>
    <dbReference type="NCBI Taxonomy" id="2838472"/>
    <lineage>
        <taxon>Bacteria</taxon>
        <taxon>Pseudomonadati</taxon>
        <taxon>Bacteroidota</taxon>
        <taxon>Bacteroidia</taxon>
        <taxon>Bacteroidales</taxon>
        <taxon>Bacteroidaceae</taxon>
        <taxon>Bacteroides</taxon>
    </lineage>
</organism>
<protein>
    <submittedName>
        <fullName evidence="2">Uncharacterized protein</fullName>
    </submittedName>
</protein>
<comment type="caution">
    <text evidence="2">The sequence shown here is derived from an EMBL/GenBank/DDBJ whole genome shotgun (WGS) entry which is preliminary data.</text>
</comment>
<reference evidence="2" key="1">
    <citation type="journal article" date="2021" name="PeerJ">
        <title>Extensive microbial diversity within the chicken gut microbiome revealed by metagenomics and culture.</title>
        <authorList>
            <person name="Gilroy R."/>
            <person name="Ravi A."/>
            <person name="Getino M."/>
            <person name="Pursley I."/>
            <person name="Horton D.L."/>
            <person name="Alikhan N.F."/>
            <person name="Baker D."/>
            <person name="Gharbi K."/>
            <person name="Hall N."/>
            <person name="Watson M."/>
            <person name="Adriaenssens E.M."/>
            <person name="Foster-Nyarko E."/>
            <person name="Jarju S."/>
            <person name="Secka A."/>
            <person name="Antonio M."/>
            <person name="Oren A."/>
            <person name="Chaudhuri R.R."/>
            <person name="La Ragione R."/>
            <person name="Hildebrand F."/>
            <person name="Pallen M.J."/>
        </authorList>
    </citation>
    <scope>NUCLEOTIDE SEQUENCE</scope>
    <source>
        <strain evidence="2">CHK118-2852</strain>
    </source>
</reference>
<evidence type="ECO:0000256" key="1">
    <source>
        <dbReference type="SAM" id="SignalP"/>
    </source>
</evidence>
<gene>
    <name evidence="2" type="ORF">H9807_00800</name>
</gene>
<sequence>MKRLGLTLVAALCLTVTTYAVDNQPVSETAKWKGTINVTQLSKYLKLDAKQHAEVVNIIEYFDKEMSRASNAKKNREQMLRNAVYGNLKLMKKTLDEKQYTNYTKVLNVTLRNKGFEIR</sequence>
<keyword evidence="1" id="KW-0732">Signal</keyword>